<evidence type="ECO:0000259" key="1">
    <source>
        <dbReference type="Pfam" id="PF01575"/>
    </source>
</evidence>
<dbReference type="PANTHER" id="PTHR43664:SF1">
    <property type="entry name" value="BETA-METHYLMALYL-COA DEHYDRATASE"/>
    <property type="match status" value="1"/>
</dbReference>
<name>A0ABV7VK47_9PROT</name>
<feature type="domain" description="MaoC-like" evidence="1">
    <location>
        <begin position="9"/>
        <end position="114"/>
    </location>
</feature>
<dbReference type="Proteomes" id="UP001595711">
    <property type="component" value="Unassembled WGS sequence"/>
</dbReference>
<dbReference type="EMBL" id="JBHRYJ010000006">
    <property type="protein sequence ID" value="MFC3677883.1"/>
    <property type="molecule type" value="Genomic_DNA"/>
</dbReference>
<accession>A0ABV7VK47</accession>
<dbReference type="RefSeq" id="WP_379729494.1">
    <property type="nucleotide sequence ID" value="NZ_JBHRYJ010000006.1"/>
</dbReference>
<dbReference type="SUPFAM" id="SSF54637">
    <property type="entry name" value="Thioesterase/thiol ester dehydrase-isomerase"/>
    <property type="match status" value="1"/>
</dbReference>
<comment type="caution">
    <text evidence="2">The sequence shown here is derived from an EMBL/GenBank/DDBJ whole genome shotgun (WGS) entry which is preliminary data.</text>
</comment>
<dbReference type="InterPro" id="IPR052342">
    <property type="entry name" value="MCH/BMMD"/>
</dbReference>
<protein>
    <submittedName>
        <fullName evidence="2">MaoC family dehydratase</fullName>
    </submittedName>
</protein>
<dbReference type="Gene3D" id="3.10.129.10">
    <property type="entry name" value="Hotdog Thioesterase"/>
    <property type="match status" value="1"/>
</dbReference>
<proteinExistence type="predicted"/>
<gene>
    <name evidence="2" type="ORF">ACFOOQ_20185</name>
</gene>
<evidence type="ECO:0000313" key="2">
    <source>
        <dbReference type="EMBL" id="MFC3677883.1"/>
    </source>
</evidence>
<reference evidence="3" key="1">
    <citation type="journal article" date="2019" name="Int. J. Syst. Evol. Microbiol.">
        <title>The Global Catalogue of Microorganisms (GCM) 10K type strain sequencing project: providing services to taxonomists for standard genome sequencing and annotation.</title>
        <authorList>
            <consortium name="The Broad Institute Genomics Platform"/>
            <consortium name="The Broad Institute Genome Sequencing Center for Infectious Disease"/>
            <person name="Wu L."/>
            <person name="Ma J."/>
        </authorList>
    </citation>
    <scope>NUCLEOTIDE SEQUENCE [LARGE SCALE GENOMIC DNA]</scope>
    <source>
        <strain evidence="3">KCTC 42182</strain>
    </source>
</reference>
<sequence length="154" mass="17407">MKYLEDIAVGQVTEFPPRQVSEEEIITFARAYDPQPFHLDKEAAKQSLFGGLCASGWHTIGMMMRLMVDHMIGQYASMGSPGVDQLRWLKPVFPGDTLHLRGEVLAVRPSQSKPDRGVVTTRYELRNQKGEPVLTMTGKGMYRRRPQDAAQDRT</sequence>
<dbReference type="InterPro" id="IPR002539">
    <property type="entry name" value="MaoC-like_dom"/>
</dbReference>
<dbReference type="CDD" id="cd03454">
    <property type="entry name" value="YdeM"/>
    <property type="match status" value="1"/>
</dbReference>
<organism evidence="2 3">
    <name type="scientific">Ferrovibrio xuzhouensis</name>
    <dbReference type="NCBI Taxonomy" id="1576914"/>
    <lineage>
        <taxon>Bacteria</taxon>
        <taxon>Pseudomonadati</taxon>
        <taxon>Pseudomonadota</taxon>
        <taxon>Alphaproteobacteria</taxon>
        <taxon>Rhodospirillales</taxon>
        <taxon>Rhodospirillaceae</taxon>
        <taxon>Ferrovibrio</taxon>
    </lineage>
</organism>
<evidence type="ECO:0000313" key="3">
    <source>
        <dbReference type="Proteomes" id="UP001595711"/>
    </source>
</evidence>
<dbReference type="InterPro" id="IPR029069">
    <property type="entry name" value="HotDog_dom_sf"/>
</dbReference>
<dbReference type="PANTHER" id="PTHR43664">
    <property type="entry name" value="MONOAMINE OXIDASE-RELATED"/>
    <property type="match status" value="1"/>
</dbReference>
<keyword evidence="3" id="KW-1185">Reference proteome</keyword>
<dbReference type="Pfam" id="PF01575">
    <property type="entry name" value="MaoC_dehydratas"/>
    <property type="match status" value="1"/>
</dbReference>